<feature type="region of interest" description="Disordered" evidence="1">
    <location>
        <begin position="1"/>
        <end position="45"/>
    </location>
</feature>
<feature type="compositionally biased region" description="Basic and acidic residues" evidence="1">
    <location>
        <begin position="570"/>
        <end position="580"/>
    </location>
</feature>
<feature type="compositionally biased region" description="Basic and acidic residues" evidence="1">
    <location>
        <begin position="510"/>
        <end position="532"/>
    </location>
</feature>
<proteinExistence type="predicted"/>
<feature type="compositionally biased region" description="Basic residues" evidence="1">
    <location>
        <begin position="455"/>
        <end position="464"/>
    </location>
</feature>
<feature type="compositionally biased region" description="Polar residues" evidence="1">
    <location>
        <begin position="23"/>
        <end position="45"/>
    </location>
</feature>
<feature type="compositionally biased region" description="Basic and acidic residues" evidence="1">
    <location>
        <begin position="366"/>
        <end position="393"/>
    </location>
</feature>
<dbReference type="EMBL" id="CARXXK010000003">
    <property type="protein sequence ID" value="CAI6363796.1"/>
    <property type="molecule type" value="Genomic_DNA"/>
</dbReference>
<feature type="compositionally biased region" description="Acidic residues" evidence="1">
    <location>
        <begin position="438"/>
        <end position="448"/>
    </location>
</feature>
<accession>A0AAV0X6U3</accession>
<keyword evidence="3" id="KW-1185">Reference proteome</keyword>
<feature type="compositionally biased region" description="Basic residues" evidence="1">
    <location>
        <begin position="394"/>
        <end position="408"/>
    </location>
</feature>
<feature type="region of interest" description="Disordered" evidence="1">
    <location>
        <begin position="510"/>
        <end position="580"/>
    </location>
</feature>
<comment type="caution">
    <text evidence="2">The sequence shown here is derived from an EMBL/GenBank/DDBJ whole genome shotgun (WGS) entry which is preliminary data.</text>
</comment>
<dbReference type="AlphaFoldDB" id="A0AAV0X6U3"/>
<feature type="compositionally biased region" description="Basic and acidic residues" evidence="1">
    <location>
        <begin position="217"/>
        <end position="233"/>
    </location>
</feature>
<evidence type="ECO:0000313" key="3">
    <source>
        <dbReference type="Proteomes" id="UP001160148"/>
    </source>
</evidence>
<feature type="region of interest" description="Disordered" evidence="1">
    <location>
        <begin position="169"/>
        <end position="234"/>
    </location>
</feature>
<name>A0AAV0X6U3_9HEMI</name>
<gene>
    <name evidence="2" type="ORF">MEUPH1_LOCUS18693</name>
</gene>
<evidence type="ECO:0000313" key="2">
    <source>
        <dbReference type="EMBL" id="CAI6363796.1"/>
    </source>
</evidence>
<feature type="region of interest" description="Disordered" evidence="1">
    <location>
        <begin position="366"/>
        <end position="491"/>
    </location>
</feature>
<evidence type="ECO:0000256" key="1">
    <source>
        <dbReference type="SAM" id="MobiDB-lite"/>
    </source>
</evidence>
<organism evidence="2 3">
    <name type="scientific">Macrosiphum euphorbiae</name>
    <name type="common">potato aphid</name>
    <dbReference type="NCBI Taxonomy" id="13131"/>
    <lineage>
        <taxon>Eukaryota</taxon>
        <taxon>Metazoa</taxon>
        <taxon>Ecdysozoa</taxon>
        <taxon>Arthropoda</taxon>
        <taxon>Hexapoda</taxon>
        <taxon>Insecta</taxon>
        <taxon>Pterygota</taxon>
        <taxon>Neoptera</taxon>
        <taxon>Paraneoptera</taxon>
        <taxon>Hemiptera</taxon>
        <taxon>Sternorrhyncha</taxon>
        <taxon>Aphidomorpha</taxon>
        <taxon>Aphidoidea</taxon>
        <taxon>Aphididae</taxon>
        <taxon>Macrosiphini</taxon>
        <taxon>Macrosiphum</taxon>
    </lineage>
</organism>
<sequence length="580" mass="64863">MNSIGAMNSPVKQPLPTVLAPPTISNSSPSKVQQPPNLTPLNLNTSQSAQPLSLVNEHKNIPIVIPSPIMTSVENIVPKSTSCNGIPDTKAIGEKIEEALPKIESQLLHNQVNNSVNVKSANESPLSEVKPQISEVENLSQKKDDKNNLPIVQTDKVVLPEVNLTTISDPIKPEELPETNQGPAVSSEKSEQALVNTSKVSVRRKREHKQLEEEDDKKEKSLKKDTPVEEIKSKRTRLPTQPFQLSLLPEMHHISKISEKPVSSKINSDKLTVFYKNEFLAVRNEDGGFYLCQAMQNIHRASRRIRIRWLTQHPNDEFTPDFYDHTEFDCILTNITLKKIQKEQWKLPEKEKLRIENILKRSIDVEKGSEKPSVTEEHPDGLDVSLFKDEAQLTKKKGSKKSVTVKRKVSTDEQQPVKKSSRLSKKKPSYDFGHSSSESDENDDEEDNSNQNKSSNKKILKKKVIAKEPAKKIIGNMSKPKPPSVRKTQTPVKPTYVLASVSSAVKKREIIATKQKKENSVSDKKSSKKVEPKSPAVPLPSERSSKTRNAGNAVSAKITTAGIGIVKNNPNDRKTLRNRK</sequence>
<protein>
    <submittedName>
        <fullName evidence="2">Uncharacterized protein</fullName>
    </submittedName>
</protein>
<reference evidence="2 3" key="1">
    <citation type="submission" date="2023-01" db="EMBL/GenBank/DDBJ databases">
        <authorList>
            <person name="Whitehead M."/>
        </authorList>
    </citation>
    <scope>NUCLEOTIDE SEQUENCE [LARGE SCALE GENOMIC DNA]</scope>
</reference>
<dbReference type="Proteomes" id="UP001160148">
    <property type="component" value="Unassembled WGS sequence"/>
</dbReference>